<evidence type="ECO:0000313" key="6">
    <source>
        <dbReference type="EMBL" id="GAA1937297.1"/>
    </source>
</evidence>
<dbReference type="InterPro" id="IPR003819">
    <property type="entry name" value="TauD/TfdA-like"/>
</dbReference>
<dbReference type="PANTHER" id="PTHR10696">
    <property type="entry name" value="GAMMA-BUTYROBETAINE HYDROXYLASE-RELATED"/>
    <property type="match status" value="1"/>
</dbReference>
<keyword evidence="7" id="KW-1185">Reference proteome</keyword>
<dbReference type="PANTHER" id="PTHR10696:SF56">
    <property type="entry name" value="TAUD_TFDA-LIKE DOMAIN-CONTAINING PROTEIN"/>
    <property type="match status" value="1"/>
</dbReference>
<feature type="domain" description="TauD/TfdA-like" evidence="5">
    <location>
        <begin position="177"/>
        <end position="222"/>
    </location>
</feature>
<dbReference type="Proteomes" id="UP001501116">
    <property type="component" value="Unassembled WGS sequence"/>
</dbReference>
<reference evidence="6 7" key="1">
    <citation type="journal article" date="2019" name="Int. J. Syst. Evol. Microbiol.">
        <title>The Global Catalogue of Microorganisms (GCM) 10K type strain sequencing project: providing services to taxonomists for standard genome sequencing and annotation.</title>
        <authorList>
            <consortium name="The Broad Institute Genomics Platform"/>
            <consortium name="The Broad Institute Genome Sequencing Center for Infectious Disease"/>
            <person name="Wu L."/>
            <person name="Ma J."/>
        </authorList>
    </citation>
    <scope>NUCLEOTIDE SEQUENCE [LARGE SCALE GENOMIC DNA]</scope>
    <source>
        <strain evidence="6 7">JCM 14545</strain>
    </source>
</reference>
<dbReference type="Pfam" id="PF02668">
    <property type="entry name" value="TauD"/>
    <property type="match status" value="2"/>
</dbReference>
<dbReference type="EMBL" id="BAAANN010000001">
    <property type="protein sequence ID" value="GAA1937297.1"/>
    <property type="molecule type" value="Genomic_DNA"/>
</dbReference>
<dbReference type="Gene3D" id="3.60.130.10">
    <property type="entry name" value="Clavaminate synthase-like"/>
    <property type="match status" value="1"/>
</dbReference>
<keyword evidence="6" id="KW-0223">Dioxygenase</keyword>
<dbReference type="SUPFAM" id="SSF51197">
    <property type="entry name" value="Clavaminate synthase-like"/>
    <property type="match status" value="1"/>
</dbReference>
<evidence type="ECO:0000259" key="5">
    <source>
        <dbReference type="Pfam" id="PF02668"/>
    </source>
</evidence>
<feature type="domain" description="TauD/TfdA-like" evidence="5">
    <location>
        <begin position="9"/>
        <end position="142"/>
    </location>
</feature>
<keyword evidence="4" id="KW-0045">Antibiotic biosynthesis</keyword>
<keyword evidence="3" id="KW-0408">Iron</keyword>
<gene>
    <name evidence="6" type="ORF">GCM10009754_00410</name>
</gene>
<protein>
    <submittedName>
        <fullName evidence="6">TauD/TfdA family dioxygenase</fullName>
    </submittedName>
</protein>
<evidence type="ECO:0000256" key="1">
    <source>
        <dbReference type="ARBA" id="ARBA00001954"/>
    </source>
</evidence>
<dbReference type="RefSeq" id="WP_344411968.1">
    <property type="nucleotide sequence ID" value="NZ_BAAANN010000001.1"/>
</dbReference>
<dbReference type="GO" id="GO:0051213">
    <property type="term" value="F:dioxygenase activity"/>
    <property type="evidence" value="ECO:0007669"/>
    <property type="project" value="UniProtKB-KW"/>
</dbReference>
<evidence type="ECO:0000313" key="7">
    <source>
        <dbReference type="Proteomes" id="UP001501116"/>
    </source>
</evidence>
<name>A0ABN2PXH9_9PSEU</name>
<sequence length="235" mass="25246">MTIPIAMGHVRQCVASAGYAVVRQCGFTDGVTVDEARVRRLLAPLGRLSERDGGVAVWPVRPVTGRPGATFSVRSGAALLHTDAAYRAHPEDLVALLCVRPASDGGVSELLHHQDARVALSPEIAAELGQPQWTWQPPDEFGGSATESLAVLAPDRVRWRRDNLVAAAALLPVADAWQAHLQAASGLRRVTLGTDDLLVFSNHRVLHGRTAFTDPGRFLLRVRLWGGPELPGEDA</sequence>
<accession>A0ABN2PXH9</accession>
<comment type="cofactor">
    <cofactor evidence="1">
        <name>Fe(2+)</name>
        <dbReference type="ChEBI" id="CHEBI:29033"/>
    </cofactor>
</comment>
<proteinExistence type="predicted"/>
<comment type="caution">
    <text evidence="6">The sequence shown here is derived from an EMBL/GenBank/DDBJ whole genome shotgun (WGS) entry which is preliminary data.</text>
</comment>
<dbReference type="InterPro" id="IPR050411">
    <property type="entry name" value="AlphaKG_dependent_hydroxylases"/>
</dbReference>
<evidence type="ECO:0000256" key="4">
    <source>
        <dbReference type="ARBA" id="ARBA00023194"/>
    </source>
</evidence>
<dbReference type="InterPro" id="IPR042098">
    <property type="entry name" value="TauD-like_sf"/>
</dbReference>
<keyword evidence="2" id="KW-0560">Oxidoreductase</keyword>
<organism evidence="6 7">
    <name type="scientific">Amycolatopsis minnesotensis</name>
    <dbReference type="NCBI Taxonomy" id="337894"/>
    <lineage>
        <taxon>Bacteria</taxon>
        <taxon>Bacillati</taxon>
        <taxon>Actinomycetota</taxon>
        <taxon>Actinomycetes</taxon>
        <taxon>Pseudonocardiales</taxon>
        <taxon>Pseudonocardiaceae</taxon>
        <taxon>Amycolatopsis</taxon>
    </lineage>
</organism>
<evidence type="ECO:0000256" key="3">
    <source>
        <dbReference type="ARBA" id="ARBA00023004"/>
    </source>
</evidence>
<evidence type="ECO:0000256" key="2">
    <source>
        <dbReference type="ARBA" id="ARBA00023002"/>
    </source>
</evidence>